<protein>
    <submittedName>
        <fullName evidence="2">Uncharacterized membrane protein SpoIIM, required for sporulation</fullName>
    </submittedName>
</protein>
<dbReference type="EMBL" id="FNIJ01000022">
    <property type="protein sequence ID" value="SDP11703.1"/>
    <property type="molecule type" value="Genomic_DNA"/>
</dbReference>
<dbReference type="Pfam" id="PF01944">
    <property type="entry name" value="SpoIIM"/>
    <property type="match status" value="1"/>
</dbReference>
<dbReference type="AlphaFoldDB" id="A0A1H0Q2T9"/>
<evidence type="ECO:0000256" key="1">
    <source>
        <dbReference type="SAM" id="Phobius"/>
    </source>
</evidence>
<dbReference type="OrthoDB" id="9792847at2"/>
<feature type="transmembrane region" description="Helical" evidence="1">
    <location>
        <begin position="302"/>
        <end position="320"/>
    </location>
</feature>
<feature type="transmembrane region" description="Helical" evidence="1">
    <location>
        <begin position="106"/>
        <end position="127"/>
    </location>
</feature>
<evidence type="ECO:0000313" key="3">
    <source>
        <dbReference type="Proteomes" id="UP000242957"/>
    </source>
</evidence>
<keyword evidence="1" id="KW-1133">Transmembrane helix</keyword>
<name>A0A1H0Q2T9_9PSED</name>
<dbReference type="PANTHER" id="PTHR35337">
    <property type="entry name" value="SLR1478 PROTEIN"/>
    <property type="match status" value="1"/>
</dbReference>
<dbReference type="InterPro" id="IPR002798">
    <property type="entry name" value="SpoIIM-like"/>
</dbReference>
<sequence>MKQSLFEQRYQAGWKRFARRLEQLEGGKGDESASSEDFAADYRRICQQLALAQERGYSSHLIDQLQQLAMRGHQQFYRHRSQLGTRLLGFLVAGFPRLVREEWRSIALASLLFYGSLLLMGGLVYHFPDLVYSLLSAERVAEMESMYAPDSSRLGPLGQRDTGDDWQMFAFYVMNNIGIAFQTFASGLLFCLGSLFYLLFNGLMIGAVAGHLTQIGYVQTFWPFVIGHGAFELTAVTFAGAAGLKLGWALLAPGRLTRVEALRQAAARSVRLVGGVILLLLVAAFVEGYWSSTTSTGPQVKYAVGALLWILVAAYFCFAGRTRHAPD</sequence>
<keyword evidence="1" id="KW-0472">Membrane</keyword>
<dbReference type="RefSeq" id="WP_084314640.1">
    <property type="nucleotide sequence ID" value="NZ_FNIJ01000022.1"/>
</dbReference>
<feature type="transmembrane region" description="Helical" evidence="1">
    <location>
        <begin position="169"/>
        <end position="191"/>
    </location>
</feature>
<keyword evidence="1" id="KW-0812">Transmembrane</keyword>
<dbReference type="STRING" id="198616.SAMN05216193_12289"/>
<feature type="transmembrane region" description="Helical" evidence="1">
    <location>
        <begin position="272"/>
        <end position="290"/>
    </location>
</feature>
<feature type="transmembrane region" description="Helical" evidence="1">
    <location>
        <begin position="198"/>
        <end position="218"/>
    </location>
</feature>
<keyword evidence="3" id="KW-1185">Reference proteome</keyword>
<proteinExistence type="predicted"/>
<feature type="transmembrane region" description="Helical" evidence="1">
    <location>
        <begin position="230"/>
        <end position="251"/>
    </location>
</feature>
<dbReference type="Proteomes" id="UP000242957">
    <property type="component" value="Unassembled WGS sequence"/>
</dbReference>
<organism evidence="2 3">
    <name type="scientific">Pseudomonas jinjuensis</name>
    <dbReference type="NCBI Taxonomy" id="198616"/>
    <lineage>
        <taxon>Bacteria</taxon>
        <taxon>Pseudomonadati</taxon>
        <taxon>Pseudomonadota</taxon>
        <taxon>Gammaproteobacteria</taxon>
        <taxon>Pseudomonadales</taxon>
        <taxon>Pseudomonadaceae</taxon>
        <taxon>Pseudomonas</taxon>
    </lineage>
</organism>
<accession>A0A1H0Q2T9</accession>
<evidence type="ECO:0000313" key="2">
    <source>
        <dbReference type="EMBL" id="SDP11703.1"/>
    </source>
</evidence>
<gene>
    <name evidence="2" type="ORF">SAMN05216193_12289</name>
</gene>
<reference evidence="3" key="1">
    <citation type="submission" date="2016-10" db="EMBL/GenBank/DDBJ databases">
        <authorList>
            <person name="Varghese N."/>
            <person name="Submissions S."/>
        </authorList>
    </citation>
    <scope>NUCLEOTIDE SEQUENCE [LARGE SCALE GENOMIC DNA]</scope>
    <source>
        <strain evidence="3">JCM 21621</strain>
    </source>
</reference>
<dbReference type="PANTHER" id="PTHR35337:SF1">
    <property type="entry name" value="SLR1478 PROTEIN"/>
    <property type="match status" value="1"/>
</dbReference>